<name>A0A1Y2AGF9_9TREE</name>
<accession>A0A1Y2AGF9</accession>
<comment type="catalytic activity">
    <reaction evidence="5">
        <text>5,6-dihydrouracil + H2O = 3-(carbamoylamino)propanoate + H(+)</text>
        <dbReference type="Rhea" id="RHEA:16121"/>
        <dbReference type="ChEBI" id="CHEBI:11892"/>
        <dbReference type="ChEBI" id="CHEBI:15377"/>
        <dbReference type="ChEBI" id="CHEBI:15378"/>
        <dbReference type="ChEBI" id="CHEBI:15901"/>
        <dbReference type="EC" id="3.5.2.2"/>
    </reaction>
</comment>
<comment type="PTM">
    <text evidence="7">Carbamylation allows a single lysine to coordinate two divalent metal cations.</text>
</comment>
<organism evidence="9 10">
    <name type="scientific">Naematelia encephala</name>
    <dbReference type="NCBI Taxonomy" id="71784"/>
    <lineage>
        <taxon>Eukaryota</taxon>
        <taxon>Fungi</taxon>
        <taxon>Dikarya</taxon>
        <taxon>Basidiomycota</taxon>
        <taxon>Agaricomycotina</taxon>
        <taxon>Tremellomycetes</taxon>
        <taxon>Tremellales</taxon>
        <taxon>Naemateliaceae</taxon>
        <taxon>Naematelia</taxon>
    </lineage>
</organism>
<comment type="cofactor">
    <cofactor evidence="1">
        <name>Zn(2+)</name>
        <dbReference type="ChEBI" id="CHEBI:29105"/>
    </cofactor>
</comment>
<evidence type="ECO:0000256" key="7">
    <source>
        <dbReference type="PIRSR" id="PIRSR611778-50"/>
    </source>
</evidence>
<evidence type="ECO:0000256" key="5">
    <source>
        <dbReference type="ARBA" id="ARBA00036696"/>
    </source>
</evidence>
<dbReference type="InterPro" id="IPR011059">
    <property type="entry name" value="Metal-dep_hydrolase_composite"/>
</dbReference>
<dbReference type="SUPFAM" id="SSF51556">
    <property type="entry name" value="Metallo-dependent hydrolases"/>
    <property type="match status" value="1"/>
</dbReference>
<dbReference type="InterPro" id="IPR050378">
    <property type="entry name" value="Metallo-dep_Hydrolases_sf"/>
</dbReference>
<evidence type="ECO:0000256" key="2">
    <source>
        <dbReference type="ARBA" id="ARBA00008829"/>
    </source>
</evidence>
<evidence type="ECO:0000256" key="6">
    <source>
        <dbReference type="ARBA" id="ARBA00039113"/>
    </source>
</evidence>
<dbReference type="EC" id="3.5.2.2" evidence="6"/>
<dbReference type="OrthoDB" id="1924787at2759"/>
<sequence length="527" mass="57384">MALGESIITTVTIGLKKEDIPPLDDMYNPFDFDLVVKNGIVVTASDETECDIGVKDGLVVCLGKNLPVRGNCEVIDAEGGYITPGGVDSHVHLGQSASNARSADDWTTGTRGAISGGTTTVVAFAVQARGKSVMQAVEAYYDLADGKTHCDYSYHCIITDPNEAVVREEIPRMVDFGITSVKIYMTYPLLKLNDKQVLDVLCAARRTGVTTMVHAENADIIDWMSAALVERGLVEPWHHGSSRPPLVETEATNRAIALAEVVDSPMLIVHVSSKEATAHIRNAQTRGLPLYGETCPHYALLTADKMHAPGFEGAKCVCAPPLRSDPNDKESIWEGLANGTFTVFSSDHAPYNFHDEKGKQLGLVNNPTKNPQGNFKNTPNGLPGVCTRTPLLWSKGVLDGRISRQKFVELNSTNAAKLYGMYPKKGTIQPGSDADLIIWRSKSARRPVIIEQKNLHHGTDYTPYEGMEIHDWPRLVLLRGKIAYDGAKNEVVAPMGSGEFIKRGFSSLPGPKGHSVAWLNGFNPHDR</sequence>
<dbReference type="PANTHER" id="PTHR11647">
    <property type="entry name" value="HYDRANTOINASE/DIHYDROPYRIMIDINASE FAMILY MEMBER"/>
    <property type="match status" value="1"/>
</dbReference>
<comment type="caution">
    <text evidence="9">The sequence shown here is derived from an EMBL/GenBank/DDBJ whole genome shotgun (WGS) entry which is preliminary data.</text>
</comment>
<feature type="domain" description="Amidohydrolase-related" evidence="8">
    <location>
        <begin position="81"/>
        <end position="481"/>
    </location>
</feature>
<keyword evidence="4" id="KW-0378">Hydrolase</keyword>
<dbReference type="InParanoid" id="A0A1Y2AGF9"/>
<evidence type="ECO:0000256" key="4">
    <source>
        <dbReference type="ARBA" id="ARBA00022801"/>
    </source>
</evidence>
<reference evidence="9 10" key="1">
    <citation type="submission" date="2016-07" db="EMBL/GenBank/DDBJ databases">
        <title>Pervasive Adenine N6-methylation of Active Genes in Fungi.</title>
        <authorList>
            <consortium name="DOE Joint Genome Institute"/>
            <person name="Mondo S.J."/>
            <person name="Dannebaum R.O."/>
            <person name="Kuo R.C."/>
            <person name="Labutti K."/>
            <person name="Haridas S."/>
            <person name="Kuo A."/>
            <person name="Salamov A."/>
            <person name="Ahrendt S.R."/>
            <person name="Lipzen A."/>
            <person name="Sullivan W."/>
            <person name="Andreopoulos W.B."/>
            <person name="Clum A."/>
            <person name="Lindquist E."/>
            <person name="Daum C."/>
            <person name="Ramamoorthy G.K."/>
            <person name="Gryganskyi A."/>
            <person name="Culley D."/>
            <person name="Magnuson J.K."/>
            <person name="James T.Y."/>
            <person name="O'Malley M.A."/>
            <person name="Stajich J.E."/>
            <person name="Spatafora J.W."/>
            <person name="Visel A."/>
            <person name="Grigoriev I.V."/>
        </authorList>
    </citation>
    <scope>NUCLEOTIDE SEQUENCE [LARGE SCALE GENOMIC DNA]</scope>
    <source>
        <strain evidence="9 10">68-887.2</strain>
    </source>
</reference>
<dbReference type="Gene3D" id="2.30.40.10">
    <property type="entry name" value="Urease, subunit C, domain 1"/>
    <property type="match status" value="1"/>
</dbReference>
<dbReference type="PANTHER" id="PTHR11647:SF1">
    <property type="entry name" value="COLLAPSIN RESPONSE MEDIATOR PROTEIN"/>
    <property type="match status" value="1"/>
</dbReference>
<evidence type="ECO:0000313" key="9">
    <source>
        <dbReference type="EMBL" id="ORY21035.1"/>
    </source>
</evidence>
<dbReference type="GO" id="GO:0046872">
    <property type="term" value="F:metal ion binding"/>
    <property type="evidence" value="ECO:0007669"/>
    <property type="project" value="UniProtKB-KW"/>
</dbReference>
<evidence type="ECO:0000313" key="10">
    <source>
        <dbReference type="Proteomes" id="UP000193986"/>
    </source>
</evidence>
<proteinExistence type="inferred from homology"/>
<dbReference type="Gene3D" id="3.20.20.140">
    <property type="entry name" value="Metal-dependent hydrolases"/>
    <property type="match status" value="1"/>
</dbReference>
<dbReference type="SUPFAM" id="SSF51338">
    <property type="entry name" value="Composite domain of metallo-dependent hydrolases"/>
    <property type="match status" value="1"/>
</dbReference>
<dbReference type="GO" id="GO:0004157">
    <property type="term" value="F:dihydropyrimidinase activity"/>
    <property type="evidence" value="ECO:0007669"/>
    <property type="project" value="UniProtKB-EC"/>
</dbReference>
<dbReference type="GO" id="GO:0005737">
    <property type="term" value="C:cytoplasm"/>
    <property type="evidence" value="ECO:0007669"/>
    <property type="project" value="InterPro"/>
</dbReference>
<comment type="similarity">
    <text evidence="2">Belongs to the metallo-dependent hydrolases superfamily. Hydantoinase/dihydropyrimidinase family.</text>
</comment>
<dbReference type="AlphaFoldDB" id="A0A1Y2AGF9"/>
<dbReference type="Pfam" id="PF01979">
    <property type="entry name" value="Amidohydro_1"/>
    <property type="match status" value="1"/>
</dbReference>
<dbReference type="NCBIfam" id="TIGR02033">
    <property type="entry name" value="D-hydantoinase"/>
    <property type="match status" value="1"/>
</dbReference>
<dbReference type="STRING" id="71784.A0A1Y2AGF9"/>
<dbReference type="InterPro" id="IPR011778">
    <property type="entry name" value="Hydantoinase/dihydroPyrase"/>
</dbReference>
<dbReference type="FunFam" id="3.20.20.140:FF:000174">
    <property type="entry name" value="Dihydropyrimidinase-related protein 2"/>
    <property type="match status" value="1"/>
</dbReference>
<keyword evidence="3" id="KW-0479">Metal-binding</keyword>
<dbReference type="Proteomes" id="UP000193986">
    <property type="component" value="Unassembled WGS sequence"/>
</dbReference>
<evidence type="ECO:0000256" key="1">
    <source>
        <dbReference type="ARBA" id="ARBA00001947"/>
    </source>
</evidence>
<protein>
    <recommendedName>
        <fullName evidence="6">dihydropyrimidinase</fullName>
        <ecNumber evidence="6">3.5.2.2</ecNumber>
    </recommendedName>
</protein>
<gene>
    <name evidence="9" type="ORF">BCR39DRAFT_554251</name>
</gene>
<dbReference type="CDD" id="cd01314">
    <property type="entry name" value="D-HYD"/>
    <property type="match status" value="1"/>
</dbReference>
<dbReference type="EMBL" id="MCFC01000119">
    <property type="protein sequence ID" value="ORY21035.1"/>
    <property type="molecule type" value="Genomic_DNA"/>
</dbReference>
<feature type="modified residue" description="N6-carboxylysine" evidence="7">
    <location>
        <position position="182"/>
    </location>
</feature>
<evidence type="ECO:0000259" key="8">
    <source>
        <dbReference type="Pfam" id="PF01979"/>
    </source>
</evidence>
<dbReference type="InterPro" id="IPR006680">
    <property type="entry name" value="Amidohydro-rel"/>
</dbReference>
<dbReference type="InterPro" id="IPR032466">
    <property type="entry name" value="Metal_Hydrolase"/>
</dbReference>
<evidence type="ECO:0000256" key="3">
    <source>
        <dbReference type="ARBA" id="ARBA00022723"/>
    </source>
</evidence>
<keyword evidence="10" id="KW-1185">Reference proteome</keyword>